<dbReference type="Pfam" id="PF00249">
    <property type="entry name" value="Myb_DNA-binding"/>
    <property type="match status" value="1"/>
</dbReference>
<evidence type="ECO:0000259" key="6">
    <source>
        <dbReference type="PROSITE" id="PS51294"/>
    </source>
</evidence>
<comment type="subcellular location">
    <subcellularLocation>
        <location evidence="1">Nucleus</location>
    </subcellularLocation>
</comment>
<sequence>MNAEILATKWMTPQELKRMVAKDGLIIKKGRFSATESFSVNDAIEEYQRASSFADAELRAVIFPVNERDKDTAFWGRIAKVVPRRSISSVYHYVRRKRHPLKHKGAWGAWEDELLEQSVATHGKAWKVISDLVGRTAEDCRDRYRNCVSQKETRVVGTWAEEEEQLLAHIVTDMTDEGRGIDSDFFWDEASRRMGGRRGRQQCRNKWMDCLSKKMKCAGTNPKWSPRDASILLCKIDLLQAKDDSEIDWKLLHDPDWNLWSPHLLQRRWLTMKKSIHKWQSMPHQSIVDQLRIQQLAIPPPFYPPTPSFSASSKS</sequence>
<dbReference type="InterPro" id="IPR001005">
    <property type="entry name" value="SANT/Myb"/>
</dbReference>
<evidence type="ECO:0000313" key="8">
    <source>
        <dbReference type="Proteomes" id="UP000298030"/>
    </source>
</evidence>
<dbReference type="SMART" id="SM00717">
    <property type="entry name" value="SANT"/>
    <property type="match status" value="3"/>
</dbReference>
<reference evidence="7 8" key="1">
    <citation type="journal article" date="2019" name="Nat. Ecol. Evol.">
        <title>Megaphylogeny resolves global patterns of mushroom evolution.</title>
        <authorList>
            <person name="Varga T."/>
            <person name="Krizsan K."/>
            <person name="Foldi C."/>
            <person name="Dima B."/>
            <person name="Sanchez-Garcia M."/>
            <person name="Sanchez-Ramirez S."/>
            <person name="Szollosi G.J."/>
            <person name="Szarkandi J.G."/>
            <person name="Papp V."/>
            <person name="Albert L."/>
            <person name="Andreopoulos W."/>
            <person name="Angelini C."/>
            <person name="Antonin V."/>
            <person name="Barry K.W."/>
            <person name="Bougher N.L."/>
            <person name="Buchanan P."/>
            <person name="Buyck B."/>
            <person name="Bense V."/>
            <person name="Catcheside P."/>
            <person name="Chovatia M."/>
            <person name="Cooper J."/>
            <person name="Damon W."/>
            <person name="Desjardin D."/>
            <person name="Finy P."/>
            <person name="Geml J."/>
            <person name="Haridas S."/>
            <person name="Hughes K."/>
            <person name="Justo A."/>
            <person name="Karasinski D."/>
            <person name="Kautmanova I."/>
            <person name="Kiss B."/>
            <person name="Kocsube S."/>
            <person name="Kotiranta H."/>
            <person name="LaButti K.M."/>
            <person name="Lechner B.E."/>
            <person name="Liimatainen K."/>
            <person name="Lipzen A."/>
            <person name="Lukacs Z."/>
            <person name="Mihaltcheva S."/>
            <person name="Morgado L.N."/>
            <person name="Niskanen T."/>
            <person name="Noordeloos M.E."/>
            <person name="Ohm R.A."/>
            <person name="Ortiz-Santana B."/>
            <person name="Ovrebo C."/>
            <person name="Racz N."/>
            <person name="Riley R."/>
            <person name="Savchenko A."/>
            <person name="Shiryaev A."/>
            <person name="Soop K."/>
            <person name="Spirin V."/>
            <person name="Szebenyi C."/>
            <person name="Tomsovsky M."/>
            <person name="Tulloss R.E."/>
            <person name="Uehling J."/>
            <person name="Grigoriev I.V."/>
            <person name="Vagvolgyi C."/>
            <person name="Papp T."/>
            <person name="Martin F.M."/>
            <person name="Miettinen O."/>
            <person name="Hibbett D.S."/>
            <person name="Nagy L.G."/>
        </authorList>
    </citation>
    <scope>NUCLEOTIDE SEQUENCE [LARGE SCALE GENOMIC DNA]</scope>
    <source>
        <strain evidence="7 8">FP101781</strain>
    </source>
</reference>
<feature type="domain" description="HTH myb-type" evidence="6">
    <location>
        <begin position="99"/>
        <end position="152"/>
    </location>
</feature>
<evidence type="ECO:0000256" key="1">
    <source>
        <dbReference type="ARBA" id="ARBA00004123"/>
    </source>
</evidence>
<comment type="caution">
    <text evidence="7">The sequence shown here is derived from an EMBL/GenBank/DDBJ whole genome shotgun (WGS) entry which is preliminary data.</text>
</comment>
<dbReference type="GO" id="GO:0005634">
    <property type="term" value="C:nucleus"/>
    <property type="evidence" value="ECO:0007669"/>
    <property type="project" value="UniProtKB-SubCell"/>
</dbReference>
<accession>A0A4Y7SI89</accession>
<dbReference type="InterPro" id="IPR017930">
    <property type="entry name" value="Myb_dom"/>
</dbReference>
<dbReference type="PROSITE" id="PS50090">
    <property type="entry name" value="MYB_LIKE"/>
    <property type="match status" value="2"/>
</dbReference>
<dbReference type="OrthoDB" id="39591at2759"/>
<evidence type="ECO:0000256" key="2">
    <source>
        <dbReference type="ARBA" id="ARBA00023125"/>
    </source>
</evidence>
<dbReference type="PANTHER" id="PTHR46380">
    <property type="entry name" value="CYCLIN-D-BINDING MYB-LIKE TRANSCRIPTION FACTOR 1"/>
    <property type="match status" value="1"/>
</dbReference>
<evidence type="ECO:0000259" key="4">
    <source>
        <dbReference type="PROSITE" id="PS50090"/>
    </source>
</evidence>
<dbReference type="InterPro" id="IPR017884">
    <property type="entry name" value="SANT_dom"/>
</dbReference>
<feature type="domain" description="Myb-like" evidence="4">
    <location>
        <begin position="99"/>
        <end position="148"/>
    </location>
</feature>
<name>A0A4Y7SI89_COPMI</name>
<evidence type="ECO:0000259" key="5">
    <source>
        <dbReference type="PROSITE" id="PS51293"/>
    </source>
</evidence>
<feature type="domain" description="Myb-like" evidence="4">
    <location>
        <begin position="151"/>
        <end position="211"/>
    </location>
</feature>
<gene>
    <name evidence="7" type="ORF">FA13DRAFT_1642605</name>
</gene>
<proteinExistence type="predicted"/>
<dbReference type="AlphaFoldDB" id="A0A4Y7SI89"/>
<feature type="domain" description="SANT" evidence="5">
    <location>
        <begin position="102"/>
        <end position="152"/>
    </location>
</feature>
<dbReference type="PANTHER" id="PTHR46380:SF2">
    <property type="entry name" value="CYCLIN-D-BINDING MYB-LIKE TRANSCRIPTION FACTOR 1"/>
    <property type="match status" value="1"/>
</dbReference>
<keyword evidence="3" id="KW-0539">Nucleus</keyword>
<dbReference type="Proteomes" id="UP000298030">
    <property type="component" value="Unassembled WGS sequence"/>
</dbReference>
<dbReference type="EMBL" id="QPFP01000106">
    <property type="protein sequence ID" value="TEB21596.1"/>
    <property type="molecule type" value="Genomic_DNA"/>
</dbReference>
<keyword evidence="8" id="KW-1185">Reference proteome</keyword>
<evidence type="ECO:0000313" key="7">
    <source>
        <dbReference type="EMBL" id="TEB21596.1"/>
    </source>
</evidence>
<dbReference type="GO" id="GO:0003700">
    <property type="term" value="F:DNA-binding transcription factor activity"/>
    <property type="evidence" value="ECO:0007669"/>
    <property type="project" value="TreeGrafter"/>
</dbReference>
<dbReference type="SUPFAM" id="SSF46689">
    <property type="entry name" value="Homeodomain-like"/>
    <property type="match status" value="2"/>
</dbReference>
<dbReference type="PROSITE" id="PS51293">
    <property type="entry name" value="SANT"/>
    <property type="match status" value="1"/>
</dbReference>
<keyword evidence="2" id="KW-0238">DNA-binding</keyword>
<dbReference type="InterPro" id="IPR051651">
    <property type="entry name" value="DMTF1_DNA-bind_reg"/>
</dbReference>
<dbReference type="CDD" id="cd00167">
    <property type="entry name" value="SANT"/>
    <property type="match status" value="1"/>
</dbReference>
<evidence type="ECO:0000256" key="3">
    <source>
        <dbReference type="ARBA" id="ARBA00023242"/>
    </source>
</evidence>
<protein>
    <submittedName>
        <fullName evidence="7">Uncharacterized protein</fullName>
    </submittedName>
</protein>
<dbReference type="Gene3D" id="1.10.10.60">
    <property type="entry name" value="Homeodomain-like"/>
    <property type="match status" value="2"/>
</dbReference>
<dbReference type="InterPro" id="IPR009057">
    <property type="entry name" value="Homeodomain-like_sf"/>
</dbReference>
<dbReference type="STRING" id="71717.A0A4Y7SI89"/>
<dbReference type="PROSITE" id="PS51294">
    <property type="entry name" value="HTH_MYB"/>
    <property type="match status" value="1"/>
</dbReference>
<organism evidence="7 8">
    <name type="scientific">Coprinellus micaceus</name>
    <name type="common">Glistening ink-cap mushroom</name>
    <name type="synonym">Coprinus micaceus</name>
    <dbReference type="NCBI Taxonomy" id="71717"/>
    <lineage>
        <taxon>Eukaryota</taxon>
        <taxon>Fungi</taxon>
        <taxon>Dikarya</taxon>
        <taxon>Basidiomycota</taxon>
        <taxon>Agaricomycotina</taxon>
        <taxon>Agaricomycetes</taxon>
        <taxon>Agaricomycetidae</taxon>
        <taxon>Agaricales</taxon>
        <taxon>Agaricineae</taxon>
        <taxon>Psathyrellaceae</taxon>
        <taxon>Coprinellus</taxon>
    </lineage>
</organism>
<dbReference type="GO" id="GO:0000976">
    <property type="term" value="F:transcription cis-regulatory region binding"/>
    <property type="evidence" value="ECO:0007669"/>
    <property type="project" value="TreeGrafter"/>
</dbReference>